<feature type="domain" description="ABC transporter" evidence="14">
    <location>
        <begin position="46"/>
        <end position="295"/>
    </location>
</feature>
<comment type="function">
    <text evidence="12">Probably plays a role in ribosome assembly or function. May be involved in resolution of branched DNA intermediates that result from template switching in postreplication gaps. Binds DNA and has ATPase activity.</text>
</comment>
<keyword evidence="9 12" id="KW-0234">DNA repair</keyword>
<gene>
    <name evidence="12" type="primary">uup</name>
    <name evidence="15" type="ORF">HMPREF9098_2117</name>
</gene>
<evidence type="ECO:0000256" key="5">
    <source>
        <dbReference type="ARBA" id="ARBA00022763"/>
    </source>
</evidence>
<organism evidence="15 16">
    <name type="scientific">Kingella denitrificans ATCC 33394</name>
    <dbReference type="NCBI Taxonomy" id="888741"/>
    <lineage>
        <taxon>Bacteria</taxon>
        <taxon>Pseudomonadati</taxon>
        <taxon>Pseudomonadota</taxon>
        <taxon>Betaproteobacteria</taxon>
        <taxon>Neisseriales</taxon>
        <taxon>Neisseriaceae</taxon>
        <taxon>Kingella</taxon>
    </lineage>
</organism>
<dbReference type="PANTHER" id="PTHR42855">
    <property type="entry name" value="ABC TRANSPORTER ATP-BINDING SUBUNIT"/>
    <property type="match status" value="1"/>
</dbReference>
<dbReference type="InterPro" id="IPR027417">
    <property type="entry name" value="P-loop_NTPase"/>
</dbReference>
<keyword evidence="8 12" id="KW-0238">DNA-binding</keyword>
<dbReference type="SMART" id="SM00382">
    <property type="entry name" value="AAA"/>
    <property type="match status" value="2"/>
</dbReference>
<dbReference type="InterPro" id="IPR032781">
    <property type="entry name" value="ABC_tran_Xtn"/>
</dbReference>
<dbReference type="HOGENOM" id="CLU_000604_36_0_4"/>
<feature type="binding site" evidence="12">
    <location>
        <begin position="394"/>
        <end position="401"/>
    </location>
    <ligand>
        <name>ATP</name>
        <dbReference type="ChEBI" id="CHEBI:30616"/>
        <label>2</label>
    </ligand>
</feature>
<dbReference type="CDD" id="cd03221">
    <property type="entry name" value="ABCF_EF-3"/>
    <property type="match status" value="2"/>
</dbReference>
<dbReference type="InterPro" id="IPR032524">
    <property type="entry name" value="ABC_tran_C"/>
</dbReference>
<comment type="catalytic activity">
    <reaction evidence="10 12">
        <text>ATP + H2O = ADP + phosphate + H(+)</text>
        <dbReference type="Rhea" id="RHEA:13065"/>
        <dbReference type="ChEBI" id="CHEBI:15377"/>
        <dbReference type="ChEBI" id="CHEBI:15378"/>
        <dbReference type="ChEBI" id="CHEBI:30616"/>
        <dbReference type="ChEBI" id="CHEBI:43474"/>
        <dbReference type="ChEBI" id="CHEBI:456216"/>
    </reaction>
</comment>
<evidence type="ECO:0000256" key="10">
    <source>
        <dbReference type="ARBA" id="ARBA00049360"/>
    </source>
</evidence>
<keyword evidence="2 12" id="KW-0963">Cytoplasm</keyword>
<evidence type="ECO:0000256" key="12">
    <source>
        <dbReference type="HAMAP-Rule" id="MF_00848"/>
    </source>
</evidence>
<dbReference type="InterPro" id="IPR051309">
    <property type="entry name" value="ABCF_ATPase"/>
</dbReference>
<sequence length="677" mass="75399">MQAAFKGRLKPQKTSTAGTHIGSPNRRFGPMAACTPIKQGLTMTILQAENLSFAFGHVALLDKASFQLAAGDKVGLIGRNGAGKSSLLKILAGVQKPDDGQLILQNGLKTVYVPQESFFDGAATVFDIVSEGLGSLRGVLRRYHEIGRELANGQNDSLIKELNELQNQIEAQNGWQFDALVSQTIGELGLPENEKIANLSGGQKKRVALAQAWVQKPDILLLDEPTNHLDIDAILWLENLLNNFSGSLIVITHDRRFLDNVANRIVELDRGSLRSYPGSFAKYSEKKAEELAVEAEHNRLFDKFHAQEEAWIRKGIEARRTRNEGRVKRLEELRKQRAARRERQGQVSFKLDSGEKSGKIVAELEHASFAYDNKLIMKNFSAVIQRCDKIGLIGANGIGKTTFLKLILGELAPTSGKIRLGSKQEVAYFDQFRSALNENDTVFYTLGQGNDYVEIGGKKRHVMGYLEDFLFHPARAQSPVSSLSGGERNRLLLAKLFTRPANILVLDEPTNDLDIDTQELLEELLRDYAGTVFLVSHDRMFLDNVITQSIVFEGEGRLKEYIGGYQDYADAKAREEKVQAASAPAAKPERLPEKDKPKPNRTAKLSYKEQRELDALPDEIAALEAEQADLNAQLSDPEIFKDYEKAGSLQARAEEIETLLLEKLERWEMLEGKQNGG</sequence>
<feature type="region of interest" description="Disordered" evidence="13">
    <location>
        <begin position="1"/>
        <end position="25"/>
    </location>
</feature>
<dbReference type="EC" id="3.6.1.-" evidence="12"/>
<keyword evidence="16" id="KW-1185">Reference proteome</keyword>
<keyword evidence="5 12" id="KW-0227">DNA damage</keyword>
<dbReference type="InterPro" id="IPR003439">
    <property type="entry name" value="ABC_transporter-like_ATP-bd"/>
</dbReference>
<evidence type="ECO:0000313" key="15">
    <source>
        <dbReference type="EMBL" id="EGC16523.1"/>
    </source>
</evidence>
<reference evidence="15 16" key="1">
    <citation type="submission" date="2011-01" db="EMBL/GenBank/DDBJ databases">
        <authorList>
            <person name="Muzny D."/>
            <person name="Qin X."/>
            <person name="Deng J."/>
            <person name="Jiang H."/>
            <person name="Liu Y."/>
            <person name="Qu J."/>
            <person name="Song X.-Z."/>
            <person name="Zhang L."/>
            <person name="Thornton R."/>
            <person name="Coyle M."/>
            <person name="Francisco L."/>
            <person name="Jackson L."/>
            <person name="Javaid M."/>
            <person name="Korchina V."/>
            <person name="Kovar C."/>
            <person name="Mata R."/>
            <person name="Mathew T."/>
            <person name="Ngo R."/>
            <person name="Nguyen L."/>
            <person name="Nguyen N."/>
            <person name="Okwuonu G."/>
            <person name="Ongeri F."/>
            <person name="Pham C."/>
            <person name="Simmons D."/>
            <person name="Wilczek-Boney K."/>
            <person name="Hale W."/>
            <person name="Jakkamsetti A."/>
            <person name="Pham P."/>
            <person name="Ruth R."/>
            <person name="San Lucas F."/>
            <person name="Warren J."/>
            <person name="Zhang J."/>
            <person name="Zhao Z."/>
            <person name="Zhou C."/>
            <person name="Zhu D."/>
            <person name="Lee S."/>
            <person name="Bess C."/>
            <person name="Blankenburg K."/>
            <person name="Forbes L."/>
            <person name="Fu Q."/>
            <person name="Gubbala S."/>
            <person name="Hirani K."/>
            <person name="Jayaseelan J.C."/>
            <person name="Lara F."/>
            <person name="Munidasa M."/>
            <person name="Palculict T."/>
            <person name="Patil S."/>
            <person name="Pu L.-L."/>
            <person name="Saada N."/>
            <person name="Tang L."/>
            <person name="Weissenberger G."/>
            <person name="Zhu Y."/>
            <person name="Hemphill L."/>
            <person name="Shang Y."/>
            <person name="Youmans B."/>
            <person name="Ayvaz T."/>
            <person name="Ross M."/>
            <person name="Santibanez J."/>
            <person name="Aqrawi P."/>
            <person name="Gross S."/>
            <person name="Joshi V."/>
            <person name="Fowler G."/>
            <person name="Nazareth L."/>
            <person name="Reid J."/>
            <person name="Worley K."/>
            <person name="Petrosino J."/>
            <person name="Highlander S."/>
            <person name="Gibbs R."/>
        </authorList>
    </citation>
    <scope>NUCLEOTIDE SEQUENCE [LARGE SCALE GENOMIC DNA]</scope>
    <source>
        <strain evidence="15 16">ATCC 33394</strain>
    </source>
</reference>
<dbReference type="InterPro" id="IPR017871">
    <property type="entry name" value="ABC_transporter-like_CS"/>
</dbReference>
<dbReference type="FunFam" id="3.40.50.300:FF:000011">
    <property type="entry name" value="Putative ABC transporter ATP-binding component"/>
    <property type="match status" value="1"/>
</dbReference>
<evidence type="ECO:0000256" key="4">
    <source>
        <dbReference type="ARBA" id="ARBA00022741"/>
    </source>
</evidence>
<evidence type="ECO:0000256" key="13">
    <source>
        <dbReference type="SAM" id="MobiDB-lite"/>
    </source>
</evidence>
<keyword evidence="3 12" id="KW-0677">Repeat</keyword>
<comment type="caution">
    <text evidence="15">The sequence shown here is derived from an EMBL/GenBank/DDBJ whole genome shotgun (WGS) entry which is preliminary data.</text>
</comment>
<keyword evidence="4 12" id="KW-0547">Nucleotide-binding</keyword>
<evidence type="ECO:0000256" key="2">
    <source>
        <dbReference type="ARBA" id="ARBA00022490"/>
    </source>
</evidence>
<evidence type="ECO:0000256" key="3">
    <source>
        <dbReference type="ARBA" id="ARBA00022737"/>
    </source>
</evidence>
<proteinExistence type="inferred from homology"/>
<feature type="compositionally biased region" description="Basic and acidic residues" evidence="13">
    <location>
        <begin position="587"/>
        <end position="598"/>
    </location>
</feature>
<evidence type="ECO:0000256" key="11">
    <source>
        <dbReference type="ARBA" id="ARBA00061478"/>
    </source>
</evidence>
<comment type="similarity">
    <text evidence="11 12">Belongs to the ABC transporter superfamily. ABCF family. Uup subfamily.</text>
</comment>
<dbReference type="Gene3D" id="1.10.287.380">
    <property type="entry name" value="Valyl-tRNA synthetase, C-terminal domain"/>
    <property type="match status" value="1"/>
</dbReference>
<evidence type="ECO:0000256" key="9">
    <source>
        <dbReference type="ARBA" id="ARBA00023204"/>
    </source>
</evidence>
<dbReference type="Pfam" id="PF00005">
    <property type="entry name" value="ABC_tran"/>
    <property type="match status" value="2"/>
</dbReference>
<dbReference type="EMBL" id="AEWV01000041">
    <property type="protein sequence ID" value="EGC16523.1"/>
    <property type="molecule type" value="Genomic_DNA"/>
</dbReference>
<dbReference type="InterPro" id="IPR037118">
    <property type="entry name" value="Val-tRNA_synth_C_sf"/>
</dbReference>
<dbReference type="FunFam" id="3.40.50.300:FF:000309">
    <property type="entry name" value="ABC transporter ATP-binding protein"/>
    <property type="match status" value="1"/>
</dbReference>
<evidence type="ECO:0000256" key="1">
    <source>
        <dbReference type="ARBA" id="ARBA00022475"/>
    </source>
</evidence>
<dbReference type="GO" id="GO:0005524">
    <property type="term" value="F:ATP binding"/>
    <property type="evidence" value="ECO:0007669"/>
    <property type="project" value="UniProtKB-UniRule"/>
</dbReference>
<feature type="binding site" evidence="12">
    <location>
        <begin position="78"/>
        <end position="85"/>
    </location>
    <ligand>
        <name>ATP</name>
        <dbReference type="ChEBI" id="CHEBI:30616"/>
        <label>1</label>
    </ligand>
</feature>
<dbReference type="SUPFAM" id="SSF52540">
    <property type="entry name" value="P-loop containing nucleoside triphosphate hydrolases"/>
    <property type="match status" value="2"/>
</dbReference>
<protein>
    <recommendedName>
        <fullName evidence="12">ATP-binding protein Uup</fullName>
        <ecNumber evidence="12">3.6.1.-</ecNumber>
    </recommendedName>
</protein>
<keyword evidence="1" id="KW-0472">Membrane</keyword>
<dbReference type="AlphaFoldDB" id="F0F1Y2"/>
<feature type="domain" description="ABC transporter" evidence="14">
    <location>
        <begin position="362"/>
        <end position="580"/>
    </location>
</feature>
<dbReference type="GO" id="GO:0005737">
    <property type="term" value="C:cytoplasm"/>
    <property type="evidence" value="ECO:0007669"/>
    <property type="project" value="UniProtKB-SubCell"/>
</dbReference>
<dbReference type="GO" id="GO:0003677">
    <property type="term" value="F:DNA binding"/>
    <property type="evidence" value="ECO:0007669"/>
    <property type="project" value="UniProtKB-UniRule"/>
</dbReference>
<dbReference type="InterPro" id="IPR043686">
    <property type="entry name" value="Uup"/>
</dbReference>
<dbReference type="GO" id="GO:0016887">
    <property type="term" value="F:ATP hydrolysis activity"/>
    <property type="evidence" value="ECO:0007669"/>
    <property type="project" value="UniProtKB-UniRule"/>
</dbReference>
<dbReference type="STRING" id="888741.HMPREF9098_2117"/>
<dbReference type="PANTHER" id="PTHR42855:SF1">
    <property type="entry name" value="ABC TRANSPORTER DOMAIN-CONTAINING PROTEIN"/>
    <property type="match status" value="1"/>
</dbReference>
<comment type="subcellular location">
    <subcellularLocation>
        <location evidence="12">Cytoplasm</location>
    </subcellularLocation>
    <text evidence="12">Associates with ribosomes.</text>
</comment>
<accession>F0F1Y2</accession>
<evidence type="ECO:0000259" key="14">
    <source>
        <dbReference type="PROSITE" id="PS50893"/>
    </source>
</evidence>
<keyword evidence="6 12" id="KW-0378">Hydrolase</keyword>
<keyword evidence="1" id="KW-1003">Cell membrane</keyword>
<dbReference type="Gene3D" id="3.40.50.300">
    <property type="entry name" value="P-loop containing nucleotide triphosphate hydrolases"/>
    <property type="match status" value="2"/>
</dbReference>
<evidence type="ECO:0000256" key="7">
    <source>
        <dbReference type="ARBA" id="ARBA00022840"/>
    </source>
</evidence>
<dbReference type="Proteomes" id="UP000004088">
    <property type="component" value="Unassembled WGS sequence"/>
</dbReference>
<dbReference type="PROSITE" id="PS50893">
    <property type="entry name" value="ABC_TRANSPORTER_2"/>
    <property type="match status" value="2"/>
</dbReference>
<evidence type="ECO:0000256" key="8">
    <source>
        <dbReference type="ARBA" id="ARBA00023125"/>
    </source>
</evidence>
<dbReference type="PROSITE" id="PS00211">
    <property type="entry name" value="ABC_TRANSPORTER_1"/>
    <property type="match status" value="2"/>
</dbReference>
<feature type="region of interest" description="Disordered" evidence="13">
    <location>
        <begin position="576"/>
        <end position="604"/>
    </location>
</feature>
<dbReference type="GO" id="GO:0006281">
    <property type="term" value="P:DNA repair"/>
    <property type="evidence" value="ECO:0007669"/>
    <property type="project" value="UniProtKB-KW"/>
</dbReference>
<dbReference type="HAMAP" id="MF_00848">
    <property type="entry name" value="Uup"/>
    <property type="match status" value="1"/>
</dbReference>
<dbReference type="Pfam" id="PF12848">
    <property type="entry name" value="ABC_tran_Xtn"/>
    <property type="match status" value="1"/>
</dbReference>
<keyword evidence="7 12" id="KW-0067">ATP-binding</keyword>
<dbReference type="InterPro" id="IPR003593">
    <property type="entry name" value="AAA+_ATPase"/>
</dbReference>
<name>F0F1Y2_9NEIS</name>
<evidence type="ECO:0000256" key="6">
    <source>
        <dbReference type="ARBA" id="ARBA00022801"/>
    </source>
</evidence>
<dbReference type="Pfam" id="PF16326">
    <property type="entry name" value="ABC_tran_CTD"/>
    <property type="match status" value="1"/>
</dbReference>
<evidence type="ECO:0000313" key="16">
    <source>
        <dbReference type="Proteomes" id="UP000004088"/>
    </source>
</evidence>
<dbReference type="GO" id="GO:0043022">
    <property type="term" value="F:ribosome binding"/>
    <property type="evidence" value="ECO:0007669"/>
    <property type="project" value="UniProtKB-UniRule"/>
</dbReference>